<dbReference type="FunFam" id="3.30.420.40:FF:000058">
    <property type="entry name" value="Putative actin-related protein 5"/>
    <property type="match status" value="1"/>
</dbReference>
<dbReference type="AlphaFoldDB" id="A0A317YK44"/>
<dbReference type="SMART" id="SM00268">
    <property type="entry name" value="ACTIN"/>
    <property type="match status" value="1"/>
</dbReference>
<dbReference type="FunFam" id="3.90.640.10:FF:000001">
    <property type="entry name" value="Actin, muscle"/>
    <property type="match status" value="1"/>
</dbReference>
<dbReference type="InterPro" id="IPR036291">
    <property type="entry name" value="NAD(P)-bd_dom_sf"/>
</dbReference>
<dbReference type="Gene3D" id="3.30.420.40">
    <property type="match status" value="2"/>
</dbReference>
<protein>
    <submittedName>
        <fullName evidence="10">Actin-7</fullName>
    </submittedName>
</protein>
<dbReference type="SUPFAM" id="SSF50044">
    <property type="entry name" value="SH3-domain"/>
    <property type="match status" value="1"/>
</dbReference>
<dbReference type="EMBL" id="NCVQ01000001">
    <property type="protein sequence ID" value="PWZ58271.1"/>
    <property type="molecule type" value="Genomic_DNA"/>
</dbReference>
<keyword evidence="6" id="KW-0206">Cytoskeleton</keyword>
<evidence type="ECO:0000259" key="9">
    <source>
        <dbReference type="Pfam" id="PF05368"/>
    </source>
</evidence>
<dbReference type="PROSITE" id="PS00432">
    <property type="entry name" value="ACTINS_2"/>
    <property type="match status" value="1"/>
</dbReference>
<feature type="compositionally biased region" description="Polar residues" evidence="8">
    <location>
        <begin position="122"/>
        <end position="134"/>
    </location>
</feature>
<comment type="similarity">
    <text evidence="3 7">Belongs to the actin family.</text>
</comment>
<keyword evidence="5" id="KW-0067">ATP-binding</keyword>
<keyword evidence="6" id="KW-0963">Cytoplasm</keyword>
<reference evidence="10" key="1">
    <citation type="journal article" date="2018" name="Nat. Genet.">
        <title>Extensive intraspecific gene order and gene structural variations between Mo17 and other maize genomes.</title>
        <authorList>
            <person name="Sun S."/>
            <person name="Zhou Y."/>
            <person name="Chen J."/>
            <person name="Shi J."/>
            <person name="Zhao H."/>
            <person name="Zhao H."/>
            <person name="Song W."/>
            <person name="Zhang M."/>
            <person name="Cui Y."/>
            <person name="Dong X."/>
            <person name="Liu H."/>
            <person name="Ma X."/>
            <person name="Jiao Y."/>
            <person name="Wang B."/>
            <person name="Wei X."/>
            <person name="Stein J.C."/>
            <person name="Glaubitz J.C."/>
            <person name="Lu F."/>
            <person name="Yu G."/>
            <person name="Liang C."/>
            <person name="Fengler K."/>
            <person name="Li B."/>
            <person name="Rafalski A."/>
            <person name="Schnable P.S."/>
            <person name="Ware D.H."/>
            <person name="Buckler E.S."/>
            <person name="Lai J."/>
        </authorList>
    </citation>
    <scope>NUCLEOTIDE SEQUENCE [LARGE SCALE GENOMIC DNA]</scope>
    <source>
        <tissue evidence="10">Seedling</tissue>
    </source>
</reference>
<dbReference type="GO" id="GO:0005856">
    <property type="term" value="C:cytoskeleton"/>
    <property type="evidence" value="ECO:0007669"/>
    <property type="project" value="UniProtKB-SubCell"/>
</dbReference>
<feature type="domain" description="NmrA-like" evidence="9">
    <location>
        <begin position="2"/>
        <end position="89"/>
    </location>
</feature>
<dbReference type="GO" id="GO:0009653">
    <property type="term" value="P:anatomical structure morphogenesis"/>
    <property type="evidence" value="ECO:0007669"/>
    <property type="project" value="UniProtKB-ARBA"/>
</dbReference>
<evidence type="ECO:0000256" key="8">
    <source>
        <dbReference type="SAM" id="MobiDB-lite"/>
    </source>
</evidence>
<dbReference type="InterPro" id="IPR043129">
    <property type="entry name" value="ATPase_NBD"/>
</dbReference>
<evidence type="ECO:0000256" key="4">
    <source>
        <dbReference type="ARBA" id="ARBA00022741"/>
    </source>
</evidence>
<dbReference type="SUPFAM" id="SSF53067">
    <property type="entry name" value="Actin-like ATPase domain"/>
    <property type="match status" value="1"/>
</dbReference>
<gene>
    <name evidence="10" type="primary">ACT7_4</name>
    <name evidence="10" type="ORF">Zm00014a_006826</name>
</gene>
<comment type="function">
    <text evidence="1">Essential component of cell cytoskeleton; plays an important role in cytoplasmic streaming, cell shape determination, cell division, organelle movement and extension growth.</text>
</comment>
<dbReference type="InterPro" id="IPR004000">
    <property type="entry name" value="Actin"/>
</dbReference>
<name>A0A317YK44_MAIZE</name>
<dbReference type="InterPro" id="IPR036028">
    <property type="entry name" value="SH3-like_dom_sf"/>
</dbReference>
<comment type="caution">
    <text evidence="10">The sequence shown here is derived from an EMBL/GenBank/DDBJ whole genome shotgun (WGS) entry which is preliminary data.</text>
</comment>
<organism evidence="10">
    <name type="scientific">Zea mays</name>
    <name type="common">Maize</name>
    <dbReference type="NCBI Taxonomy" id="4577"/>
    <lineage>
        <taxon>Eukaryota</taxon>
        <taxon>Viridiplantae</taxon>
        <taxon>Streptophyta</taxon>
        <taxon>Embryophyta</taxon>
        <taxon>Tracheophyta</taxon>
        <taxon>Spermatophyta</taxon>
        <taxon>Magnoliopsida</taxon>
        <taxon>Liliopsida</taxon>
        <taxon>Poales</taxon>
        <taxon>Poaceae</taxon>
        <taxon>PACMAD clade</taxon>
        <taxon>Panicoideae</taxon>
        <taxon>Andropogonodae</taxon>
        <taxon>Andropogoneae</taxon>
        <taxon>Tripsacinae</taxon>
        <taxon>Zea</taxon>
    </lineage>
</organism>
<dbReference type="Proteomes" id="UP000251960">
    <property type="component" value="Chromosome 1"/>
</dbReference>
<evidence type="ECO:0000256" key="6">
    <source>
        <dbReference type="ARBA" id="ARBA00023212"/>
    </source>
</evidence>
<evidence type="ECO:0000256" key="2">
    <source>
        <dbReference type="ARBA" id="ARBA00004245"/>
    </source>
</evidence>
<dbReference type="GO" id="GO:0048468">
    <property type="term" value="P:cell development"/>
    <property type="evidence" value="ECO:0007669"/>
    <property type="project" value="UniProtKB-ARBA"/>
</dbReference>
<dbReference type="Gene3D" id="3.90.640.10">
    <property type="entry name" value="Actin, Chain A, domain 4"/>
    <property type="match status" value="1"/>
</dbReference>
<dbReference type="InterPro" id="IPR008030">
    <property type="entry name" value="NmrA-like"/>
</dbReference>
<dbReference type="InterPro" id="IPR004001">
    <property type="entry name" value="Actin_CS"/>
</dbReference>
<keyword evidence="4" id="KW-0547">Nucleotide-binding</keyword>
<accession>A0A317YK44</accession>
<evidence type="ECO:0000256" key="5">
    <source>
        <dbReference type="ARBA" id="ARBA00022840"/>
    </source>
</evidence>
<evidence type="ECO:0000256" key="1">
    <source>
        <dbReference type="ARBA" id="ARBA00003589"/>
    </source>
</evidence>
<dbReference type="SUPFAM" id="SSF51735">
    <property type="entry name" value="NAD(P)-binding Rossmann-fold domains"/>
    <property type="match status" value="1"/>
</dbReference>
<comment type="subcellular location">
    <subcellularLocation>
        <location evidence="2">Cytoplasm</location>
        <location evidence="2">Cytoskeleton</location>
    </subcellularLocation>
</comment>
<evidence type="ECO:0000313" key="10">
    <source>
        <dbReference type="EMBL" id="PWZ58271.1"/>
    </source>
</evidence>
<proteinExistence type="inferred from homology"/>
<dbReference type="Pfam" id="PF05368">
    <property type="entry name" value="NmrA"/>
    <property type="match status" value="1"/>
</dbReference>
<dbReference type="ExpressionAtlas" id="A0A317YK44">
    <property type="expression patterns" value="baseline and differential"/>
</dbReference>
<sequence>MEKSRVLVVGGTGYIGRRLVRASLAQGHPTLVLLRAEIGLDIDKLQMLLSFKAQGARLVEASLEDHAGLLAAVAHANVVVSAMSGAHIRSHNSPKGDTGRIRTLGGAWGSTQLRGQQGGWGRSTTPRYGSENNASDEALRKAASLYGGALRNIEKEYEDFNRILSSQAGNIGVMGIGECIFKGGPLEDARGLAQRYSRMRHEAEILSTEIARRKARVREAPIAEHTTKLQQSEARMIEHKASMAVLGKEAAAALAAVESQQQRVTLQRLVGAAEAEKLFHLRLAAILDDVEAEMSSEKQRRESAPPIISSHKRAEKAQYFLAEVMHNFNGTTEKELSLIVGDYVVVRQETGQNGRHQLYRKTHNDSEILEAGFAGDDTPRAVFPSIYSNNCVVSDMNLSAGIVLDSGDGVSHTVPIYEGYTLPHAILRLDLAGRDLTDNLMKILTERGYSFTTTVEREIVRDIKEKLACVALDYEQELETARTSSSVEKSYELPDGQVITISAERFRCPEVLFQPSFIGMESDGIHEATDNSIMKCDVDIRKDLYGNVVLSGGSTMFSGIGDRMSKEITAHAPSSMKVKVVAPPERKYSVWIGGSILASLSTFQQMWISKEEYDESGPGIVHMKCF</sequence>
<evidence type="ECO:0000256" key="7">
    <source>
        <dbReference type="RuleBase" id="RU000487"/>
    </source>
</evidence>
<dbReference type="PANTHER" id="PTHR11937">
    <property type="entry name" value="ACTIN"/>
    <property type="match status" value="1"/>
</dbReference>
<dbReference type="Pfam" id="PF00022">
    <property type="entry name" value="Actin"/>
    <property type="match status" value="1"/>
</dbReference>
<dbReference type="Gene3D" id="3.40.50.720">
    <property type="entry name" value="NAD(P)-binding Rossmann-like Domain"/>
    <property type="match status" value="1"/>
</dbReference>
<feature type="region of interest" description="Disordered" evidence="8">
    <location>
        <begin position="113"/>
        <end position="134"/>
    </location>
</feature>
<evidence type="ECO:0000256" key="3">
    <source>
        <dbReference type="ARBA" id="ARBA00006752"/>
    </source>
</evidence>
<dbReference type="FunFam" id="3.30.420.40:FF:000404">
    <property type="entry name" value="Major actin"/>
    <property type="match status" value="1"/>
</dbReference>
<dbReference type="GO" id="GO:0005524">
    <property type="term" value="F:ATP binding"/>
    <property type="evidence" value="ECO:0007669"/>
    <property type="project" value="UniProtKB-KW"/>
</dbReference>